<dbReference type="PANTHER" id="PTHR44942">
    <property type="entry name" value="METHYLTRANSF_11 DOMAIN-CONTAINING PROTEIN"/>
    <property type="match status" value="1"/>
</dbReference>
<organism evidence="5 6">
    <name type="scientific">Streptomyces antnestii</name>
    <dbReference type="NCBI Taxonomy" id="2494256"/>
    <lineage>
        <taxon>Bacteria</taxon>
        <taxon>Bacillati</taxon>
        <taxon>Actinomycetota</taxon>
        <taxon>Actinomycetes</taxon>
        <taxon>Kitasatosporales</taxon>
        <taxon>Streptomycetaceae</taxon>
        <taxon>Streptomyces</taxon>
    </lineage>
</organism>
<dbReference type="CDD" id="cd02440">
    <property type="entry name" value="AdoMet_MTases"/>
    <property type="match status" value="1"/>
</dbReference>
<evidence type="ECO:0000256" key="1">
    <source>
        <dbReference type="ARBA" id="ARBA00008361"/>
    </source>
</evidence>
<dbReference type="OrthoDB" id="9797252at2"/>
<dbReference type="Gene3D" id="3.40.50.150">
    <property type="entry name" value="Vaccinia Virus protein VP39"/>
    <property type="match status" value="1"/>
</dbReference>
<keyword evidence="6" id="KW-1185">Reference proteome</keyword>
<dbReference type="Pfam" id="PF08241">
    <property type="entry name" value="Methyltransf_11"/>
    <property type="match status" value="1"/>
</dbReference>
<accession>A0A437PE01</accession>
<dbReference type="Proteomes" id="UP000283128">
    <property type="component" value="Unassembled WGS sequence"/>
</dbReference>
<dbReference type="SUPFAM" id="SSF53335">
    <property type="entry name" value="S-adenosyl-L-methionine-dependent methyltransferases"/>
    <property type="match status" value="1"/>
</dbReference>
<dbReference type="GO" id="GO:0008757">
    <property type="term" value="F:S-adenosylmethionine-dependent methyltransferase activity"/>
    <property type="evidence" value="ECO:0007669"/>
    <property type="project" value="InterPro"/>
</dbReference>
<keyword evidence="2 5" id="KW-0489">Methyltransferase</keyword>
<gene>
    <name evidence="5" type="ORF">EOT10_27880</name>
</gene>
<dbReference type="AlphaFoldDB" id="A0A437PE01"/>
<evidence type="ECO:0000259" key="4">
    <source>
        <dbReference type="Pfam" id="PF08241"/>
    </source>
</evidence>
<reference evidence="5 6" key="1">
    <citation type="submission" date="2019-01" db="EMBL/GenBank/DDBJ databases">
        <title>Genome sequences of Streptomyces and Rhizobium isolates collected from root and soil.</title>
        <authorList>
            <person name="Chhettri S."/>
            <person name="Sevigny J.L."/>
            <person name="Sen A."/>
            <person name="Ennis N."/>
            <person name="Tisa L."/>
        </authorList>
    </citation>
    <scope>NUCLEOTIDE SEQUENCE [LARGE SCALE GENOMIC DNA]</scope>
    <source>
        <strain evidence="5 6">San01</strain>
    </source>
</reference>
<keyword evidence="3 5" id="KW-0808">Transferase</keyword>
<dbReference type="PANTHER" id="PTHR44942:SF4">
    <property type="entry name" value="METHYLTRANSFERASE TYPE 11 DOMAIN-CONTAINING PROTEIN"/>
    <property type="match status" value="1"/>
</dbReference>
<protein>
    <submittedName>
        <fullName evidence="5">Class I SAM-dependent methyltransferase</fullName>
    </submittedName>
</protein>
<evidence type="ECO:0000256" key="2">
    <source>
        <dbReference type="ARBA" id="ARBA00022603"/>
    </source>
</evidence>
<comment type="similarity">
    <text evidence="1">Belongs to the methyltransferase superfamily.</text>
</comment>
<evidence type="ECO:0000256" key="3">
    <source>
        <dbReference type="ARBA" id="ARBA00022679"/>
    </source>
</evidence>
<evidence type="ECO:0000313" key="6">
    <source>
        <dbReference type="Proteomes" id="UP000283128"/>
    </source>
</evidence>
<dbReference type="InterPro" id="IPR029063">
    <property type="entry name" value="SAM-dependent_MTases_sf"/>
</dbReference>
<dbReference type="EMBL" id="RZYA01000015">
    <property type="protein sequence ID" value="RVU20487.1"/>
    <property type="molecule type" value="Genomic_DNA"/>
</dbReference>
<dbReference type="InterPro" id="IPR013216">
    <property type="entry name" value="Methyltransf_11"/>
</dbReference>
<dbReference type="RefSeq" id="WP_127831094.1">
    <property type="nucleotide sequence ID" value="NZ_RZYA01000015.1"/>
</dbReference>
<dbReference type="GO" id="GO:0032259">
    <property type="term" value="P:methylation"/>
    <property type="evidence" value="ECO:0007669"/>
    <property type="project" value="UniProtKB-KW"/>
</dbReference>
<dbReference type="InterPro" id="IPR051052">
    <property type="entry name" value="Diverse_substrate_MTase"/>
</dbReference>
<proteinExistence type="inferred from homology"/>
<sequence length="257" mass="28359">MTSLSQSAFANSFNSLASVYSAVRPHYPVELFERIEGIAKMSMRGATILDVGAGTGIATRLMKDRGATVIALEPGDGMALQLQANHPAVPILRGDGNYLPIGSNVMDFVTYAQAWHWTDSNKSVPEAERVLRRGGALSAWWNVPDSTVPWVAEQEERLRARLPSYHSFNVTRTAAEVIRSASPAFSTTAVELHWCRRVPIDLHLKNLSTLSYFAVLSRQESEEILAAERKEIISVFPDLIVEESYRIDVTVAVKSGD</sequence>
<name>A0A437PE01_9ACTN</name>
<feature type="domain" description="Methyltransferase type 11" evidence="4">
    <location>
        <begin position="49"/>
        <end position="137"/>
    </location>
</feature>
<evidence type="ECO:0000313" key="5">
    <source>
        <dbReference type="EMBL" id="RVU20487.1"/>
    </source>
</evidence>
<comment type="caution">
    <text evidence="5">The sequence shown here is derived from an EMBL/GenBank/DDBJ whole genome shotgun (WGS) entry which is preliminary data.</text>
</comment>